<evidence type="ECO:0000313" key="1">
    <source>
        <dbReference type="EMBL" id="MBZ3890545.1"/>
    </source>
</evidence>
<dbReference type="Proteomes" id="UP001166674">
    <property type="component" value="Unassembled WGS sequence"/>
</dbReference>
<accession>A0AA41NHJ6</accession>
<organism evidence="1 2">
    <name type="scientific">Sciurus carolinensis</name>
    <name type="common">Eastern gray squirrel</name>
    <dbReference type="NCBI Taxonomy" id="30640"/>
    <lineage>
        <taxon>Eukaryota</taxon>
        <taxon>Metazoa</taxon>
        <taxon>Chordata</taxon>
        <taxon>Craniata</taxon>
        <taxon>Vertebrata</taxon>
        <taxon>Euteleostomi</taxon>
        <taxon>Mammalia</taxon>
        <taxon>Eutheria</taxon>
        <taxon>Euarchontoglires</taxon>
        <taxon>Glires</taxon>
        <taxon>Rodentia</taxon>
        <taxon>Sciuromorpha</taxon>
        <taxon>Sciuridae</taxon>
        <taxon>Sciurinae</taxon>
        <taxon>Sciurini</taxon>
        <taxon>Sciurus</taxon>
    </lineage>
</organism>
<protein>
    <submittedName>
        <fullName evidence="1">Uncharacterized protein</fullName>
    </submittedName>
</protein>
<sequence length="127" mass="14116">MLVIQPLSLGSADEKLGTFNVWSSICHPQDARACMLQDEVLIIKLLPIDELAARAIMACEVTTLAHKSWNNSVKAETLITKSFLSSTQSMKIFCCLWNSVCKQLKGDAAQRLTIEGDVEEHSRVDHE</sequence>
<dbReference type="EMBL" id="JAATJV010440344">
    <property type="protein sequence ID" value="MBZ3890545.1"/>
    <property type="molecule type" value="Genomic_DNA"/>
</dbReference>
<reference evidence="1" key="1">
    <citation type="submission" date="2020-03" db="EMBL/GenBank/DDBJ databases">
        <title>Studies in the Genomics of Life Span.</title>
        <authorList>
            <person name="Glass D."/>
        </authorList>
    </citation>
    <scope>NUCLEOTIDE SEQUENCE</scope>
    <source>
        <strain evidence="1">SUZIE</strain>
        <tissue evidence="1">Muscle</tissue>
    </source>
</reference>
<proteinExistence type="predicted"/>
<evidence type="ECO:0000313" key="2">
    <source>
        <dbReference type="Proteomes" id="UP001166674"/>
    </source>
</evidence>
<comment type="caution">
    <text evidence="1">The sequence shown here is derived from an EMBL/GenBank/DDBJ whole genome shotgun (WGS) entry which is preliminary data.</text>
</comment>
<dbReference type="AlphaFoldDB" id="A0AA41NHJ6"/>
<name>A0AA41NHJ6_SCICA</name>
<keyword evidence="2" id="KW-1185">Reference proteome</keyword>
<gene>
    <name evidence="1" type="ORF">SUZIE_208495</name>
</gene>